<protein>
    <recommendedName>
        <fullName evidence="3">UDP-N-acetylglucosamine diphosphorylase</fullName>
        <ecNumber evidence="3">2.7.7.23</ecNumber>
    </recommendedName>
</protein>
<dbReference type="Pfam" id="PF01704">
    <property type="entry name" value="UDPGP"/>
    <property type="match status" value="1"/>
</dbReference>
<dbReference type="EMBL" id="MCGN01000011">
    <property type="protein sequence ID" value="ORY91088.1"/>
    <property type="molecule type" value="Genomic_DNA"/>
</dbReference>
<dbReference type="InterPro" id="IPR039741">
    <property type="entry name" value="UDP-sugar_pyrophosphorylase"/>
</dbReference>
<evidence type="ECO:0000256" key="2">
    <source>
        <dbReference type="ARBA" id="ARBA00010401"/>
    </source>
</evidence>
<keyword evidence="5" id="KW-0548">Nucleotidyltransferase</keyword>
<dbReference type="SUPFAM" id="SSF53448">
    <property type="entry name" value="Nucleotide-diphospho-sugar transferases"/>
    <property type="match status" value="1"/>
</dbReference>
<dbReference type="OMA" id="YFQVDNP"/>
<dbReference type="EC" id="2.7.7.23" evidence="3"/>
<dbReference type="InParanoid" id="A0A1X2H103"/>
<dbReference type="CDD" id="cd04193">
    <property type="entry name" value="UDPGlcNAc_PPase"/>
    <property type="match status" value="1"/>
</dbReference>
<sequence length="502" mass="55478">MTVADILPSDLEALKTRFENAGQGHVFRFYDELSSEEQRVLYEQLAALDVERVNQIYTKAVEGAEEQAKNQEAAVEPLPEDVLDSVIKASPDVVNEWTTIGLKQIAQGKVAVILLAGGQGTRLGSSAPKGCYDIQLPSGKSLFQLQAERILRLQDLARQYRKPGDPAEGIIPWYIMTSGPTHQATYDYFKAHNFFGVKEKNIIFFKQGTLPCLTMDGKIILESKSKVAIAPDGNGGIYTAVQNTGVIESLRERGVEYMHCYCVDNCLARVADPAFIGYCVSKQTDCGVKVAAKAAPEEPVGVVCLRNGRYSVVEYSEISKEVSEKRHEDGSLMFGAANIVNHFFSTAFLERVPSFAADLEYHIAKKKIKYTDLETGEQISPKANSGMKLECFVFDVFPFAERFSVLEVDRKEEFSPLKNAPGSGSDCPETSRRDIIAQHVRFIEAAGGKVVGDNADDYEKLQFEISPWVSYAGEGLREIVEGKTIQAPAIIETREDLIRAAK</sequence>
<name>A0A1X2H103_SYNRA</name>
<dbReference type="PANTHER" id="PTHR11952:SF2">
    <property type="entry name" value="LD24639P"/>
    <property type="match status" value="1"/>
</dbReference>
<dbReference type="Proteomes" id="UP000242180">
    <property type="component" value="Unassembled WGS sequence"/>
</dbReference>
<evidence type="ECO:0000256" key="3">
    <source>
        <dbReference type="ARBA" id="ARBA00012457"/>
    </source>
</evidence>
<evidence type="ECO:0000256" key="1">
    <source>
        <dbReference type="ARBA" id="ARBA00005208"/>
    </source>
</evidence>
<dbReference type="AlphaFoldDB" id="A0A1X2H103"/>
<reference evidence="7 8" key="1">
    <citation type="submission" date="2016-07" db="EMBL/GenBank/DDBJ databases">
        <title>Pervasive Adenine N6-methylation of Active Genes in Fungi.</title>
        <authorList>
            <consortium name="DOE Joint Genome Institute"/>
            <person name="Mondo S.J."/>
            <person name="Dannebaum R.O."/>
            <person name="Kuo R.C."/>
            <person name="Labutti K."/>
            <person name="Haridas S."/>
            <person name="Kuo A."/>
            <person name="Salamov A."/>
            <person name="Ahrendt S.R."/>
            <person name="Lipzen A."/>
            <person name="Sullivan W."/>
            <person name="Andreopoulos W.B."/>
            <person name="Clum A."/>
            <person name="Lindquist E."/>
            <person name="Daum C."/>
            <person name="Ramamoorthy G.K."/>
            <person name="Gryganskyi A."/>
            <person name="Culley D."/>
            <person name="Magnuson J.K."/>
            <person name="James T.Y."/>
            <person name="O'Malley M.A."/>
            <person name="Stajich J.E."/>
            <person name="Spatafora J.W."/>
            <person name="Visel A."/>
            <person name="Grigoriev I.V."/>
        </authorList>
    </citation>
    <scope>NUCLEOTIDE SEQUENCE [LARGE SCALE GENOMIC DNA]</scope>
    <source>
        <strain evidence="7 8">NRRL 2496</strain>
    </source>
</reference>
<evidence type="ECO:0000256" key="6">
    <source>
        <dbReference type="ARBA" id="ARBA00048493"/>
    </source>
</evidence>
<evidence type="ECO:0000313" key="8">
    <source>
        <dbReference type="Proteomes" id="UP000242180"/>
    </source>
</evidence>
<comment type="caution">
    <text evidence="7">The sequence shown here is derived from an EMBL/GenBank/DDBJ whole genome shotgun (WGS) entry which is preliminary data.</text>
</comment>
<proteinExistence type="inferred from homology"/>
<dbReference type="Gene3D" id="3.90.550.10">
    <property type="entry name" value="Spore Coat Polysaccharide Biosynthesis Protein SpsA, Chain A"/>
    <property type="match status" value="1"/>
</dbReference>
<evidence type="ECO:0000313" key="7">
    <source>
        <dbReference type="EMBL" id="ORY91088.1"/>
    </source>
</evidence>
<dbReference type="STRING" id="13706.A0A1X2H103"/>
<dbReference type="FunCoup" id="A0A1X2H103">
    <property type="interactions" value="188"/>
</dbReference>
<dbReference type="FunFam" id="3.90.550.10:FF:000075">
    <property type="entry name" value="Probable UDP-N-acetylglucosamine pyrophosphorylase"/>
    <property type="match status" value="1"/>
</dbReference>
<comment type="pathway">
    <text evidence="1">Nucleotide-sugar biosynthesis; UDP-N-acetyl-alpha-D-glucosamine biosynthesis; UDP-N-acetyl-alpha-D-glucosamine from N-acetyl-alpha-D-glucosamine 1-phosphate: step 1/1.</text>
</comment>
<dbReference type="GO" id="GO:0003977">
    <property type="term" value="F:UDP-N-acetylglucosamine diphosphorylase activity"/>
    <property type="evidence" value="ECO:0007669"/>
    <property type="project" value="UniProtKB-EC"/>
</dbReference>
<keyword evidence="8" id="KW-1185">Reference proteome</keyword>
<organism evidence="7 8">
    <name type="scientific">Syncephalastrum racemosum</name>
    <name type="common">Filamentous fungus</name>
    <dbReference type="NCBI Taxonomy" id="13706"/>
    <lineage>
        <taxon>Eukaryota</taxon>
        <taxon>Fungi</taxon>
        <taxon>Fungi incertae sedis</taxon>
        <taxon>Mucoromycota</taxon>
        <taxon>Mucoromycotina</taxon>
        <taxon>Mucoromycetes</taxon>
        <taxon>Mucorales</taxon>
        <taxon>Syncephalastraceae</taxon>
        <taxon>Syncephalastrum</taxon>
    </lineage>
</organism>
<evidence type="ECO:0000256" key="5">
    <source>
        <dbReference type="ARBA" id="ARBA00022695"/>
    </source>
</evidence>
<comment type="catalytic activity">
    <reaction evidence="6">
        <text>N-acetyl-alpha-D-glucosamine 1-phosphate + UTP + H(+) = UDP-N-acetyl-alpha-D-glucosamine + diphosphate</text>
        <dbReference type="Rhea" id="RHEA:13509"/>
        <dbReference type="ChEBI" id="CHEBI:15378"/>
        <dbReference type="ChEBI" id="CHEBI:33019"/>
        <dbReference type="ChEBI" id="CHEBI:46398"/>
        <dbReference type="ChEBI" id="CHEBI:57705"/>
        <dbReference type="ChEBI" id="CHEBI:57776"/>
        <dbReference type="EC" id="2.7.7.23"/>
    </reaction>
</comment>
<dbReference type="PANTHER" id="PTHR11952">
    <property type="entry name" value="UDP- GLUCOSE PYROPHOSPHORYLASE"/>
    <property type="match status" value="1"/>
</dbReference>
<evidence type="ECO:0000256" key="4">
    <source>
        <dbReference type="ARBA" id="ARBA00022679"/>
    </source>
</evidence>
<accession>A0A1X2H103</accession>
<dbReference type="GO" id="GO:0006048">
    <property type="term" value="P:UDP-N-acetylglucosamine biosynthetic process"/>
    <property type="evidence" value="ECO:0007669"/>
    <property type="project" value="TreeGrafter"/>
</dbReference>
<comment type="similarity">
    <text evidence="2">Belongs to the UDPGP type 1 family.</text>
</comment>
<gene>
    <name evidence="7" type="ORF">BCR43DRAFT_498488</name>
</gene>
<keyword evidence="4 7" id="KW-0808">Transferase</keyword>
<dbReference type="InterPro" id="IPR002618">
    <property type="entry name" value="UDPGP_fam"/>
</dbReference>
<dbReference type="OrthoDB" id="532420at2759"/>
<dbReference type="InterPro" id="IPR029044">
    <property type="entry name" value="Nucleotide-diphossugar_trans"/>
</dbReference>